<dbReference type="SUPFAM" id="SSF52374">
    <property type="entry name" value="Nucleotidylyl transferase"/>
    <property type="match status" value="1"/>
</dbReference>
<reference evidence="2" key="1">
    <citation type="submission" date="2014-08" db="EMBL/GenBank/DDBJ databases">
        <authorList>
            <person name="Wibberg D."/>
        </authorList>
    </citation>
    <scope>NUCLEOTIDE SEQUENCE</scope>
</reference>
<organism evidence="2">
    <name type="scientific">Methanobacterium formicicum</name>
    <dbReference type="NCBI Taxonomy" id="2162"/>
    <lineage>
        <taxon>Archaea</taxon>
        <taxon>Methanobacteriati</taxon>
        <taxon>Methanobacteriota</taxon>
        <taxon>Methanomada group</taxon>
        <taxon>Methanobacteria</taxon>
        <taxon>Methanobacteriales</taxon>
        <taxon>Methanobacteriaceae</taxon>
        <taxon>Methanobacterium</taxon>
    </lineage>
</organism>
<dbReference type="AlphaFoldDB" id="A0A090I2F1"/>
<dbReference type="InterPro" id="IPR008513">
    <property type="entry name" value="tRNA(Met)_cyd_acetate_ligase"/>
</dbReference>
<dbReference type="KEGG" id="mfi:DSM1535_0875"/>
<dbReference type="InterPro" id="IPR014729">
    <property type="entry name" value="Rossmann-like_a/b/a_fold"/>
</dbReference>
<dbReference type="Pfam" id="PF16581">
    <property type="entry name" value="HIGH_NTase1_ass"/>
    <property type="match status" value="1"/>
</dbReference>
<name>A0A090I2F1_METFO</name>
<dbReference type="PANTHER" id="PTHR37825:SF1">
    <property type="entry name" value="TRNA(MET) CYTIDINE ACETATE LIGASE"/>
    <property type="match status" value="1"/>
</dbReference>
<accession>A0A090I2F1</accession>
<dbReference type="Gene3D" id="3.40.50.620">
    <property type="entry name" value="HUPs"/>
    <property type="match status" value="1"/>
</dbReference>
<dbReference type="InterPro" id="IPR032266">
    <property type="entry name" value="HIGH_NTase1_ass"/>
</dbReference>
<dbReference type="PANTHER" id="PTHR37825">
    <property type="entry name" value="TRNA(MET) CYTIDINE ACETATE LIGASE"/>
    <property type="match status" value="1"/>
</dbReference>
<gene>
    <name evidence="2" type="ORF">DSM1535_0875</name>
</gene>
<dbReference type="Gene3D" id="1.20.58.620">
    <property type="match status" value="1"/>
</dbReference>
<dbReference type="EMBL" id="LN515531">
    <property type="protein sequence ID" value="CEA13228.1"/>
    <property type="molecule type" value="Genomic_DNA"/>
</dbReference>
<proteinExistence type="predicted"/>
<feature type="domain" description="Putative cytidyltransferase-related C-terminal region" evidence="1">
    <location>
        <begin position="149"/>
        <end position="351"/>
    </location>
</feature>
<dbReference type="RefSeq" id="WP_048072466.1">
    <property type="nucleotide sequence ID" value="NZ_DAISQW010000009.1"/>
</dbReference>
<sequence length="374" mass="42616">MSSRETLVKEIIARDRKQFLEDVRLRPPYKESESKVSESDPSDTKILADFTEYNPLHKGHLHCLMEAKKKVPEGIFVAVVPGLFERSGRGLPYIMTRQARAEAAIAVGADIVVEGPPMGIMGSGQYSLCLAKTFQALDADYIPRGYKRDPEFEILLEKIGKGRGIAPKPYRMVDMENGEVLLKGRLNEDNYVIVSLSKSLTKIGFNFQDRFIFIPRLEGISGTIIREAVVSGVLESAEEMLPTPTINILKVEMEKGRAPLHQLRDEETILHVANNATVPDLKSFSLVDERTIENIIDKRPFNTVNEIKNCIARGFSRHHTQRVLSSLEARVDKDTMHRYIENYPPTIRILNYKNKEVLREFKKRLSHRRLEICQ</sequence>
<evidence type="ECO:0000313" key="2">
    <source>
        <dbReference type="EMBL" id="CEA13228.1"/>
    </source>
</evidence>
<dbReference type="PATRIC" id="fig|2162.9.peg.907"/>
<evidence type="ECO:0000259" key="1">
    <source>
        <dbReference type="Pfam" id="PF16581"/>
    </source>
</evidence>
<dbReference type="Pfam" id="PF05636">
    <property type="entry name" value="HIGH_NTase1"/>
    <property type="match status" value="1"/>
</dbReference>
<protein>
    <submittedName>
        <fullName evidence="2">UPF0348 protein</fullName>
    </submittedName>
</protein>